<dbReference type="Pfam" id="PF04134">
    <property type="entry name" value="DCC1-like"/>
    <property type="match status" value="1"/>
</dbReference>
<dbReference type="OrthoDB" id="5294764at2"/>
<reference evidence="1 2" key="1">
    <citation type="journal article" date="2008" name="Int. J. Syst. Evol. Microbiol.">
        <title>Description of Roseateles aquatilis sp. nov. and Roseateles terrae sp. nov., in the class Betaproteobacteria, and emended description of the genus Roseateles.</title>
        <authorList>
            <person name="Gomila M."/>
            <person name="Bowien B."/>
            <person name="Falsen E."/>
            <person name="Moore E.R."/>
            <person name="Lalucat J."/>
        </authorList>
    </citation>
    <scope>NUCLEOTIDE SEQUENCE [LARGE SCALE GENOMIC DNA]</scope>
    <source>
        <strain evidence="1 2">CCUG 48205</strain>
    </source>
</reference>
<dbReference type="EMBL" id="NIOF01000031">
    <property type="protein sequence ID" value="OWQ82902.1"/>
    <property type="molecule type" value="Genomic_DNA"/>
</dbReference>
<proteinExistence type="predicted"/>
<evidence type="ECO:0000313" key="1">
    <source>
        <dbReference type="EMBL" id="OWQ82902.1"/>
    </source>
</evidence>
<name>A0A2D0ALN4_9BURK</name>
<dbReference type="InterPro" id="IPR007263">
    <property type="entry name" value="DCC1-like"/>
</dbReference>
<gene>
    <name evidence="1" type="ORF">CDN99_27735</name>
</gene>
<dbReference type="AlphaFoldDB" id="A0A2D0ALN4"/>
<comment type="caution">
    <text evidence="1">The sequence shown here is derived from an EMBL/GenBank/DDBJ whole genome shotgun (WGS) entry which is preliminary data.</text>
</comment>
<accession>A0A2D0ALN4</accession>
<sequence length="136" mass="15327">MAVDPISSAPPVVVEAARPHTVYYNSACPVCDAGVCAMRARIDARDVEWVDVHRNPERLAALGLDLESVRERLHLVDAEGRLQVGATALMTTWSLQSRWGWLLKPLSLPGVRTLTSWAYIAFARLLYRWNRSQGRW</sequence>
<dbReference type="RefSeq" id="WP_088388904.1">
    <property type="nucleotide sequence ID" value="NZ_NIOF01000031.1"/>
</dbReference>
<dbReference type="Proteomes" id="UP000197468">
    <property type="component" value="Unassembled WGS sequence"/>
</dbReference>
<keyword evidence="2" id="KW-1185">Reference proteome</keyword>
<protein>
    <recommendedName>
        <fullName evidence="3">Thiol-disulfide oxidoreductase</fullName>
    </recommendedName>
</protein>
<evidence type="ECO:0008006" key="3">
    <source>
        <dbReference type="Google" id="ProtNLM"/>
    </source>
</evidence>
<evidence type="ECO:0000313" key="2">
    <source>
        <dbReference type="Proteomes" id="UP000197468"/>
    </source>
</evidence>
<organism evidence="1 2">
    <name type="scientific">Roseateles aquatilis</name>
    <dbReference type="NCBI Taxonomy" id="431061"/>
    <lineage>
        <taxon>Bacteria</taxon>
        <taxon>Pseudomonadati</taxon>
        <taxon>Pseudomonadota</taxon>
        <taxon>Betaproteobacteria</taxon>
        <taxon>Burkholderiales</taxon>
        <taxon>Sphaerotilaceae</taxon>
        <taxon>Roseateles</taxon>
    </lineage>
</organism>
<dbReference type="GO" id="GO:0015035">
    <property type="term" value="F:protein-disulfide reductase activity"/>
    <property type="evidence" value="ECO:0007669"/>
    <property type="project" value="InterPro"/>
</dbReference>